<keyword evidence="3" id="KW-1185">Reference proteome</keyword>
<dbReference type="Proteomes" id="UP001595616">
    <property type="component" value="Unassembled WGS sequence"/>
</dbReference>
<dbReference type="RefSeq" id="WP_379839935.1">
    <property type="nucleotide sequence ID" value="NZ_JBHRYQ010000001.1"/>
</dbReference>
<protein>
    <submittedName>
        <fullName evidence="2">DUF4494 domain-containing protein</fullName>
    </submittedName>
</protein>
<evidence type="ECO:0000313" key="2">
    <source>
        <dbReference type="EMBL" id="MFC3813029.1"/>
    </source>
</evidence>
<dbReference type="InterPro" id="IPR027848">
    <property type="entry name" value="DUF4494"/>
</dbReference>
<comment type="caution">
    <text evidence="2">The sequence shown here is derived from an EMBL/GenBank/DDBJ whole genome shotgun (WGS) entry which is preliminary data.</text>
</comment>
<dbReference type="EMBL" id="JBHRYQ010000001">
    <property type="protein sequence ID" value="MFC3813029.1"/>
    <property type="molecule type" value="Genomic_DNA"/>
</dbReference>
<gene>
    <name evidence="2" type="ORF">ACFOOI_20360</name>
</gene>
<organism evidence="2 3">
    <name type="scientific">Lacihabitans lacunae</name>
    <dbReference type="NCBI Taxonomy" id="1028214"/>
    <lineage>
        <taxon>Bacteria</taxon>
        <taxon>Pseudomonadati</taxon>
        <taxon>Bacteroidota</taxon>
        <taxon>Cytophagia</taxon>
        <taxon>Cytophagales</taxon>
        <taxon>Leadbetterellaceae</taxon>
        <taxon>Lacihabitans</taxon>
    </lineage>
</organism>
<accession>A0ABV7Z0P6</accession>
<feature type="region of interest" description="Disordered" evidence="1">
    <location>
        <begin position="189"/>
        <end position="212"/>
    </location>
</feature>
<evidence type="ECO:0000313" key="3">
    <source>
        <dbReference type="Proteomes" id="UP001595616"/>
    </source>
</evidence>
<proteinExistence type="predicted"/>
<reference evidence="3" key="1">
    <citation type="journal article" date="2019" name="Int. J. Syst. Evol. Microbiol.">
        <title>The Global Catalogue of Microorganisms (GCM) 10K type strain sequencing project: providing services to taxonomists for standard genome sequencing and annotation.</title>
        <authorList>
            <consortium name="The Broad Institute Genomics Platform"/>
            <consortium name="The Broad Institute Genome Sequencing Center for Infectious Disease"/>
            <person name="Wu L."/>
            <person name="Ma J."/>
        </authorList>
    </citation>
    <scope>NUCLEOTIDE SEQUENCE [LARGE SCALE GENOMIC DNA]</scope>
    <source>
        <strain evidence="3">CECT 7956</strain>
    </source>
</reference>
<dbReference type="Pfam" id="PF14902">
    <property type="entry name" value="DUF4494"/>
    <property type="match status" value="1"/>
</dbReference>
<name>A0ABV7Z0P6_9BACT</name>
<evidence type="ECO:0000256" key="1">
    <source>
        <dbReference type="SAM" id="MobiDB-lite"/>
    </source>
</evidence>
<sequence>MATWFQSKIRFQQQDEKGNTKTINQAYLFDAVSYTDAEARAYNYFAAELPEFQLIGLTKMKFNEVFFIENNAEIWFKCKVQYIVFDEKTQNEKKVPFMMLLNAHDIKECYGLLVEKLGQVQDYIISDINATKILDVIPYEEPDAEQKEIPSNFKPLSQVVPQIQEPLVSSEDEFMEEVEEEEIEIAEEEALAEETESEDLDEENAINAQIEE</sequence>